<evidence type="ECO:0000313" key="3">
    <source>
        <dbReference type="Proteomes" id="UP001549921"/>
    </source>
</evidence>
<feature type="domain" description="STX17-like N-terminal" evidence="1">
    <location>
        <begin position="10"/>
        <end position="108"/>
    </location>
</feature>
<organism evidence="2 3">
    <name type="scientific">Loxostege sticticalis</name>
    <name type="common">Beet webworm moth</name>
    <dbReference type="NCBI Taxonomy" id="481309"/>
    <lineage>
        <taxon>Eukaryota</taxon>
        <taxon>Metazoa</taxon>
        <taxon>Ecdysozoa</taxon>
        <taxon>Arthropoda</taxon>
        <taxon>Hexapoda</taxon>
        <taxon>Insecta</taxon>
        <taxon>Pterygota</taxon>
        <taxon>Neoptera</taxon>
        <taxon>Endopterygota</taxon>
        <taxon>Lepidoptera</taxon>
        <taxon>Glossata</taxon>
        <taxon>Ditrysia</taxon>
        <taxon>Pyraloidea</taxon>
        <taxon>Crambidae</taxon>
        <taxon>Pyraustinae</taxon>
        <taxon>Loxostege</taxon>
    </lineage>
</organism>
<protein>
    <recommendedName>
        <fullName evidence="1">STX17-like N-terminal domain-containing protein</fullName>
    </recommendedName>
</protein>
<sequence>MEEANKLPLKRVELPLSKFNEVAIPHHLDLLRQHKTNIIKYEEAGEYARVRAEQTNARRVAAQLRALLGELEALRRQVRSSDLPRFDALTKRSRDLTLKAIVDYLETSPLSINRRVEEPPLAGSAVSTDSVGVVAHATDAQQLQPLLQLQVDEHEAVLREREAVLRGWSSLQREVRALHEAWQHVQAAASAQREQVSHTATQVETAAENVQAARSDLALAERIRAGAYGAGGAALGALAMGPAGLVIGAKAGAAAALAGSLLGYVAARVLGTRRQQQIDAAGETADKDKDE</sequence>
<dbReference type="Gene3D" id="1.20.5.110">
    <property type="match status" value="1"/>
</dbReference>
<evidence type="ECO:0000259" key="1">
    <source>
        <dbReference type="Pfam" id="PF26585"/>
    </source>
</evidence>
<dbReference type="Pfam" id="PF26585">
    <property type="entry name" value="STX17_N"/>
    <property type="match status" value="1"/>
</dbReference>
<reference evidence="2 3" key="1">
    <citation type="submission" date="2024-06" db="EMBL/GenBank/DDBJ databases">
        <title>A chromosome-level genome assembly of beet webworm, Loxostege sticticalis.</title>
        <authorList>
            <person name="Zhang Y."/>
        </authorList>
    </citation>
    <scope>NUCLEOTIDE SEQUENCE [LARGE SCALE GENOMIC DNA]</scope>
    <source>
        <strain evidence="2">AQ028</strain>
        <tissue evidence="2">Male pupae</tissue>
    </source>
</reference>
<gene>
    <name evidence="2" type="ORF">ABMA28_010762</name>
</gene>
<proteinExistence type="predicted"/>
<dbReference type="EMBL" id="JBEDNZ010000026">
    <property type="protein sequence ID" value="KAL0810655.1"/>
    <property type="molecule type" value="Genomic_DNA"/>
</dbReference>
<accession>A0ABD0S9B5</accession>
<dbReference type="InterPro" id="IPR010989">
    <property type="entry name" value="SNARE"/>
</dbReference>
<dbReference type="AlphaFoldDB" id="A0ABD0S9B5"/>
<dbReference type="Proteomes" id="UP001549921">
    <property type="component" value="Unassembled WGS sequence"/>
</dbReference>
<dbReference type="SUPFAM" id="SSF47661">
    <property type="entry name" value="t-snare proteins"/>
    <property type="match status" value="1"/>
</dbReference>
<comment type="caution">
    <text evidence="2">The sequence shown here is derived from an EMBL/GenBank/DDBJ whole genome shotgun (WGS) entry which is preliminary data.</text>
</comment>
<evidence type="ECO:0000313" key="2">
    <source>
        <dbReference type="EMBL" id="KAL0810655.1"/>
    </source>
</evidence>
<name>A0ABD0S9B5_LOXSC</name>
<dbReference type="InterPro" id="IPR059001">
    <property type="entry name" value="STX17_N"/>
</dbReference>